<proteinExistence type="predicted"/>
<gene>
    <name evidence="2" type="ORF">HS088_TW19G00024</name>
</gene>
<dbReference type="CDD" id="cd06257">
    <property type="entry name" value="DnaJ"/>
    <property type="match status" value="1"/>
</dbReference>
<protein>
    <submittedName>
        <fullName evidence="2">Chaperone protein dnaJ 11 chloroplastic</fullName>
    </submittedName>
</protein>
<accession>A0A7J7C924</accession>
<dbReference type="OrthoDB" id="445556at2759"/>
<dbReference type="SUPFAM" id="SSF46565">
    <property type="entry name" value="Chaperone J-domain"/>
    <property type="match status" value="1"/>
</dbReference>
<dbReference type="SMART" id="SM00271">
    <property type="entry name" value="DnaJ"/>
    <property type="match status" value="1"/>
</dbReference>
<dbReference type="PROSITE" id="PS00636">
    <property type="entry name" value="DNAJ_1"/>
    <property type="match status" value="1"/>
</dbReference>
<dbReference type="Pfam" id="PF00226">
    <property type="entry name" value="DnaJ"/>
    <property type="match status" value="1"/>
</dbReference>
<dbReference type="InterPro" id="IPR018253">
    <property type="entry name" value="DnaJ_domain_CS"/>
</dbReference>
<evidence type="ECO:0000313" key="3">
    <source>
        <dbReference type="Proteomes" id="UP000593562"/>
    </source>
</evidence>
<dbReference type="InterPro" id="IPR036869">
    <property type="entry name" value="J_dom_sf"/>
</dbReference>
<dbReference type="EMBL" id="JAAARO010000019">
    <property type="protein sequence ID" value="KAF5730435.1"/>
    <property type="molecule type" value="Genomic_DNA"/>
</dbReference>
<dbReference type="AlphaFoldDB" id="A0A7J7C924"/>
<reference evidence="2 3" key="1">
    <citation type="journal article" date="2020" name="Nat. Commun.">
        <title>Genome of Tripterygium wilfordii and identification of cytochrome P450 involved in triptolide biosynthesis.</title>
        <authorList>
            <person name="Tu L."/>
            <person name="Su P."/>
            <person name="Zhang Z."/>
            <person name="Gao L."/>
            <person name="Wang J."/>
            <person name="Hu T."/>
            <person name="Zhou J."/>
            <person name="Zhang Y."/>
            <person name="Zhao Y."/>
            <person name="Liu Y."/>
            <person name="Song Y."/>
            <person name="Tong Y."/>
            <person name="Lu Y."/>
            <person name="Yang J."/>
            <person name="Xu C."/>
            <person name="Jia M."/>
            <person name="Peters R.J."/>
            <person name="Huang L."/>
            <person name="Gao W."/>
        </authorList>
    </citation>
    <scope>NUCLEOTIDE SEQUENCE [LARGE SCALE GENOMIC DNA]</scope>
    <source>
        <strain evidence="3">cv. XIE 37</strain>
        <tissue evidence="2">Leaf</tissue>
    </source>
</reference>
<dbReference type="Gene3D" id="1.10.287.110">
    <property type="entry name" value="DnaJ domain"/>
    <property type="match status" value="1"/>
</dbReference>
<sequence>MRTAGTLAIAGTLTFPRPLSTPPPKSLQPRRKMYTTVNAVTAEPISSISSSSSSASASLYDILRVKHDASVTEIKSAYRSLAKRYHPDAARRQESGEDGRDFIEIHNAYATLTDPAARALYDMSLGGRGDWRRWRERSAGFYTTRRWETDQCW</sequence>
<dbReference type="PROSITE" id="PS50076">
    <property type="entry name" value="DNAJ_2"/>
    <property type="match status" value="1"/>
</dbReference>
<dbReference type="PRINTS" id="PR00625">
    <property type="entry name" value="JDOMAIN"/>
</dbReference>
<dbReference type="InterPro" id="IPR001623">
    <property type="entry name" value="DnaJ_domain"/>
</dbReference>
<keyword evidence="3" id="KW-1185">Reference proteome</keyword>
<feature type="domain" description="J" evidence="1">
    <location>
        <begin position="58"/>
        <end position="125"/>
    </location>
</feature>
<comment type="caution">
    <text evidence="2">The sequence shown here is derived from an EMBL/GenBank/DDBJ whole genome shotgun (WGS) entry which is preliminary data.</text>
</comment>
<name>A0A7J7C924_TRIWF</name>
<evidence type="ECO:0000313" key="2">
    <source>
        <dbReference type="EMBL" id="KAF5730435.1"/>
    </source>
</evidence>
<dbReference type="PANTHER" id="PTHR45432:SF2">
    <property type="entry name" value="CHAPERONE PROTEIN DNAJ 11, CHLOROPLASTIC"/>
    <property type="match status" value="1"/>
</dbReference>
<dbReference type="Proteomes" id="UP000593562">
    <property type="component" value="Unassembled WGS sequence"/>
</dbReference>
<evidence type="ECO:0000259" key="1">
    <source>
        <dbReference type="PROSITE" id="PS50076"/>
    </source>
</evidence>
<organism evidence="2 3">
    <name type="scientific">Tripterygium wilfordii</name>
    <name type="common">Thunder God vine</name>
    <dbReference type="NCBI Taxonomy" id="458696"/>
    <lineage>
        <taxon>Eukaryota</taxon>
        <taxon>Viridiplantae</taxon>
        <taxon>Streptophyta</taxon>
        <taxon>Embryophyta</taxon>
        <taxon>Tracheophyta</taxon>
        <taxon>Spermatophyta</taxon>
        <taxon>Magnoliopsida</taxon>
        <taxon>eudicotyledons</taxon>
        <taxon>Gunneridae</taxon>
        <taxon>Pentapetalae</taxon>
        <taxon>rosids</taxon>
        <taxon>fabids</taxon>
        <taxon>Celastrales</taxon>
        <taxon>Celastraceae</taxon>
        <taxon>Tripterygium</taxon>
    </lineage>
</organism>
<dbReference type="FunCoup" id="A0A7J7C924">
    <property type="interactions" value="436"/>
</dbReference>
<dbReference type="InParanoid" id="A0A7J7C924"/>
<dbReference type="PANTHER" id="PTHR45432">
    <property type="entry name" value="CHAPERONE PROTEIN DNAJ 11, CHLOROPLASTIC-LIKE"/>
    <property type="match status" value="1"/>
</dbReference>